<reference evidence="2 3" key="1">
    <citation type="submission" date="2019-02" db="EMBL/GenBank/DDBJ databases">
        <title>Deep-cultivation of Planctomycetes and their phenomic and genomic characterization uncovers novel biology.</title>
        <authorList>
            <person name="Wiegand S."/>
            <person name="Jogler M."/>
            <person name="Boedeker C."/>
            <person name="Pinto D."/>
            <person name="Vollmers J."/>
            <person name="Rivas-Marin E."/>
            <person name="Kohn T."/>
            <person name="Peeters S.H."/>
            <person name="Heuer A."/>
            <person name="Rast P."/>
            <person name="Oberbeckmann S."/>
            <person name="Bunk B."/>
            <person name="Jeske O."/>
            <person name="Meyerdierks A."/>
            <person name="Storesund J.E."/>
            <person name="Kallscheuer N."/>
            <person name="Luecker S."/>
            <person name="Lage O.M."/>
            <person name="Pohl T."/>
            <person name="Merkel B.J."/>
            <person name="Hornburger P."/>
            <person name="Mueller R.-W."/>
            <person name="Bruemmer F."/>
            <person name="Labrenz M."/>
            <person name="Spormann A.M."/>
            <person name="Op den Camp H."/>
            <person name="Overmann J."/>
            <person name="Amann R."/>
            <person name="Jetten M.S.M."/>
            <person name="Mascher T."/>
            <person name="Medema M.H."/>
            <person name="Devos D.P."/>
            <person name="Kaster A.-K."/>
            <person name="Ovreas L."/>
            <person name="Rohde M."/>
            <person name="Galperin M.Y."/>
            <person name="Jogler C."/>
        </authorList>
    </citation>
    <scope>NUCLEOTIDE SEQUENCE [LARGE SCALE GENOMIC DNA]</scope>
    <source>
        <strain evidence="2 3">KS4</strain>
    </source>
</reference>
<dbReference type="Gene3D" id="1.10.287.1080">
    <property type="entry name" value="MazG-like"/>
    <property type="match status" value="1"/>
</dbReference>
<dbReference type="InterPro" id="IPR011379">
    <property type="entry name" value="MazG-related_GP37"/>
</dbReference>
<evidence type="ECO:0000313" key="2">
    <source>
        <dbReference type="EMBL" id="QDU33582.1"/>
    </source>
</evidence>
<accession>A0A517YTS2</accession>
<keyword evidence="3" id="KW-1185">Reference proteome</keyword>
<dbReference type="OrthoDB" id="350573at2"/>
<keyword evidence="2" id="KW-0378">Hydrolase</keyword>
<evidence type="ECO:0000313" key="3">
    <source>
        <dbReference type="Proteomes" id="UP000317369"/>
    </source>
</evidence>
<dbReference type="KEGG" id="pcor:KS4_16330"/>
<organism evidence="2 3">
    <name type="scientific">Poriferisphaera corsica</name>
    <dbReference type="NCBI Taxonomy" id="2528020"/>
    <lineage>
        <taxon>Bacteria</taxon>
        <taxon>Pseudomonadati</taxon>
        <taxon>Planctomycetota</taxon>
        <taxon>Phycisphaerae</taxon>
        <taxon>Phycisphaerales</taxon>
        <taxon>Phycisphaeraceae</taxon>
        <taxon>Poriferisphaera</taxon>
    </lineage>
</organism>
<dbReference type="RefSeq" id="WP_145076733.1">
    <property type="nucleotide sequence ID" value="NZ_CP036425.1"/>
</dbReference>
<sequence>MNDNLKNQVSSLNDYQSATATTANEALSTPHNKDGLINCALGLTGEAGEFADAIKKHIFHGHPLDTDHLNKELGDILFYLARAAALLNLDLDRVANTNLKKLRNRYPKGFSQSDSINRTDSN</sequence>
<dbReference type="Proteomes" id="UP000317369">
    <property type="component" value="Chromosome"/>
</dbReference>
<gene>
    <name evidence="2" type="ORF">KS4_16330</name>
</gene>
<dbReference type="PANTHER" id="PTHR46523">
    <property type="entry name" value="DCTP PYROPHOSPHATASE 1"/>
    <property type="match status" value="1"/>
</dbReference>
<protein>
    <submittedName>
        <fullName evidence="2">MazG nucleotide pyrophosphohydrolase domain protein</fullName>
    </submittedName>
</protein>
<feature type="domain" description="NTP pyrophosphohydrolase MazG-like" evidence="1">
    <location>
        <begin position="41"/>
        <end position="110"/>
    </location>
</feature>
<dbReference type="GO" id="GO:0016787">
    <property type="term" value="F:hydrolase activity"/>
    <property type="evidence" value="ECO:0007669"/>
    <property type="project" value="UniProtKB-KW"/>
</dbReference>
<dbReference type="CDD" id="cd11541">
    <property type="entry name" value="NTP-PPase_u4"/>
    <property type="match status" value="1"/>
</dbReference>
<evidence type="ECO:0000259" key="1">
    <source>
        <dbReference type="Pfam" id="PF03819"/>
    </source>
</evidence>
<proteinExistence type="predicted"/>
<dbReference type="InterPro" id="IPR052555">
    <property type="entry name" value="dCTP_Pyrophosphatase"/>
</dbReference>
<dbReference type="PANTHER" id="PTHR46523:SF1">
    <property type="entry name" value="DCTP PYROPHOSPHATASE 1"/>
    <property type="match status" value="1"/>
</dbReference>
<dbReference type="AlphaFoldDB" id="A0A517YTS2"/>
<dbReference type="Pfam" id="PF03819">
    <property type="entry name" value="MazG"/>
    <property type="match status" value="1"/>
</dbReference>
<dbReference type="InterPro" id="IPR004518">
    <property type="entry name" value="MazG-like_dom"/>
</dbReference>
<dbReference type="EMBL" id="CP036425">
    <property type="protein sequence ID" value="QDU33582.1"/>
    <property type="molecule type" value="Genomic_DNA"/>
</dbReference>
<dbReference type="SUPFAM" id="SSF101386">
    <property type="entry name" value="all-alpha NTP pyrophosphatases"/>
    <property type="match status" value="1"/>
</dbReference>
<name>A0A517YTS2_9BACT</name>
<dbReference type="PIRSF" id="PIRSF006639">
    <property type="entry name" value="UCP006639_pph"/>
    <property type="match status" value="1"/>
</dbReference>